<feature type="compositionally biased region" description="Low complexity" evidence="1">
    <location>
        <begin position="1"/>
        <end position="14"/>
    </location>
</feature>
<evidence type="ECO:0008006" key="4">
    <source>
        <dbReference type="Google" id="ProtNLM"/>
    </source>
</evidence>
<reference evidence="2 3" key="1">
    <citation type="submission" date="2018-02" db="EMBL/GenBank/DDBJ databases">
        <title>Complete genome sequence of Streptomyces dengpaensis, the producer of angucyclines.</title>
        <authorList>
            <person name="Yumei L."/>
        </authorList>
    </citation>
    <scope>NUCLEOTIDE SEQUENCE [LARGE SCALE GENOMIC DNA]</scope>
    <source>
        <strain evidence="2 3">XZHG99</strain>
    </source>
</reference>
<accession>A0ABM6SQ09</accession>
<feature type="region of interest" description="Disordered" evidence="1">
    <location>
        <begin position="1"/>
        <end position="21"/>
    </location>
</feature>
<dbReference type="EMBL" id="CP026652">
    <property type="protein sequence ID" value="AVH56639.1"/>
    <property type="molecule type" value="Genomic_DNA"/>
</dbReference>
<dbReference type="RefSeq" id="WP_099499762.1">
    <property type="nucleotide sequence ID" value="NZ_CP026652.1"/>
</dbReference>
<evidence type="ECO:0000313" key="3">
    <source>
        <dbReference type="Proteomes" id="UP000238413"/>
    </source>
</evidence>
<keyword evidence="3" id="KW-1185">Reference proteome</keyword>
<dbReference type="Proteomes" id="UP000238413">
    <property type="component" value="Chromosome"/>
</dbReference>
<evidence type="ECO:0000256" key="1">
    <source>
        <dbReference type="SAM" id="MobiDB-lite"/>
    </source>
</evidence>
<evidence type="ECO:0000313" key="2">
    <source>
        <dbReference type="EMBL" id="AVH56639.1"/>
    </source>
</evidence>
<gene>
    <name evidence="2" type="ORF">C4B68_13610</name>
</gene>
<name>A0ABM6SQ09_9ACTN</name>
<sequence length="75" mass="8037">MTSLSGDSDSTTGSAPRPDAGDAQHIVCARCGTPADGPQPTWTCSVENGTRHYFCDNCARAHLRAIEGRLDSAWW</sequence>
<protein>
    <recommendedName>
        <fullName evidence="4">Small CPxCG-related zinc finger protein</fullName>
    </recommendedName>
</protein>
<proteinExistence type="predicted"/>
<organism evidence="2 3">
    <name type="scientific">Streptomyces dengpaensis</name>
    <dbReference type="NCBI Taxonomy" id="2049881"/>
    <lineage>
        <taxon>Bacteria</taxon>
        <taxon>Bacillati</taxon>
        <taxon>Actinomycetota</taxon>
        <taxon>Actinomycetes</taxon>
        <taxon>Kitasatosporales</taxon>
        <taxon>Streptomycetaceae</taxon>
        <taxon>Streptomyces</taxon>
    </lineage>
</organism>